<dbReference type="InterPro" id="IPR011989">
    <property type="entry name" value="ARM-like"/>
</dbReference>
<comment type="caution">
    <text evidence="3">The sequence shown here is derived from an EMBL/GenBank/DDBJ whole genome shotgun (WGS) entry which is preliminary data.</text>
</comment>
<feature type="transmembrane region" description="Helical" evidence="2">
    <location>
        <begin position="515"/>
        <end position="534"/>
    </location>
</feature>
<dbReference type="Gene3D" id="1.10.3730.20">
    <property type="match status" value="1"/>
</dbReference>
<sequence>MPMLKQFVMTATSKKENRLRGKSFECMSLLGIAVGKEKFLNDAKEAINAMMNTQVEADDVQREYIKEASERICTCLKKDFAQFLPPLLPGIFRNLRIDEMHAPAASGLDDDDDSYVKARTMRPTHASSAGHPVSLELMGPFQREVLTGDGKTVRVHTEKFQDMMQSVQLLHTFVTEMEGGYFEAITETAKVLLPLLTATDEMSMLCDEVRGTALQVWSLLIKSARLGAQERGQPNDMAKQLLGTGLQAVFVQLEQNQETDFLHEISSGVAECIKNVGPGVLGSDEVRTLAQRVFALMDQSLQRSAKHASEELKNKQEAMWSTRQVINSELHEQNHNLCSTETEAGGGGEELHGGDEDDDEQGPAADEDQLRRNYEEILGAMMKVSPAEFLPCLPQCAERIQQWVATKENKVLGLYLVCDLLDNLKEHSESAWPIFMPKIFESIFDVDADARRWVMMGEQNSPRRRPETKRETDSSQHFRLQDSQLWNVGLVKELQEAPSMRLLLLSPVGGLSGEGWTLLLCTCLVLAGGMLHGVAMAMRKFFGQGHIEYWKQPRWWLGVLCDGTAGLMIWPAMPILAAQVLMPLATVAQLLVAYSLGLFFFREQVSIFNHFGVVLATVGVVGISVTSPLHAAEPGIISVQRWLQPRFLGVLLGCASLPCMAFALNLPKACCWALATAICEALQFLSSRTLADALLTWDQEVHVSAAVAAGLLKGTCILCIMHFQQLGFEAGLSRFVGLFMVATNLLTVAMCLAFFGDQVVVSWNFMGSACSTFLGIWLLNRPEVPTPKEVRQRSPPTAE</sequence>
<protein>
    <recommendedName>
        <fullName evidence="5">Magnesium transporter</fullName>
    </recommendedName>
</protein>
<evidence type="ECO:0000313" key="3">
    <source>
        <dbReference type="EMBL" id="CAK9116117.1"/>
    </source>
</evidence>
<feature type="region of interest" description="Disordered" evidence="1">
    <location>
        <begin position="339"/>
        <end position="366"/>
    </location>
</feature>
<dbReference type="SUPFAM" id="SSF48371">
    <property type="entry name" value="ARM repeat"/>
    <property type="match status" value="1"/>
</dbReference>
<dbReference type="Gene3D" id="1.25.10.10">
    <property type="entry name" value="Leucine-rich Repeat Variant"/>
    <property type="match status" value="1"/>
</dbReference>
<evidence type="ECO:0008006" key="5">
    <source>
        <dbReference type="Google" id="ProtNLM"/>
    </source>
</evidence>
<organism evidence="3 4">
    <name type="scientific">Durusdinium trenchii</name>
    <dbReference type="NCBI Taxonomy" id="1381693"/>
    <lineage>
        <taxon>Eukaryota</taxon>
        <taxon>Sar</taxon>
        <taxon>Alveolata</taxon>
        <taxon>Dinophyceae</taxon>
        <taxon>Suessiales</taxon>
        <taxon>Symbiodiniaceae</taxon>
        <taxon>Durusdinium</taxon>
    </lineage>
</organism>
<keyword evidence="2" id="KW-1133">Transmembrane helix</keyword>
<name>A0ABP0SUQ8_9DINO</name>
<accession>A0ABP0SUQ8</accession>
<feature type="transmembrane region" description="Helical" evidence="2">
    <location>
        <begin position="579"/>
        <end position="601"/>
    </location>
</feature>
<feature type="transmembrane region" description="Helical" evidence="2">
    <location>
        <begin position="761"/>
        <end position="779"/>
    </location>
</feature>
<evidence type="ECO:0000256" key="2">
    <source>
        <dbReference type="SAM" id="Phobius"/>
    </source>
</evidence>
<evidence type="ECO:0000256" key="1">
    <source>
        <dbReference type="SAM" id="MobiDB-lite"/>
    </source>
</evidence>
<feature type="transmembrane region" description="Helical" evidence="2">
    <location>
        <begin position="647"/>
        <end position="664"/>
    </location>
</feature>
<feature type="transmembrane region" description="Helical" evidence="2">
    <location>
        <begin position="703"/>
        <end position="723"/>
    </location>
</feature>
<evidence type="ECO:0000313" key="4">
    <source>
        <dbReference type="Proteomes" id="UP001642484"/>
    </source>
</evidence>
<dbReference type="Proteomes" id="UP001642484">
    <property type="component" value="Unassembled WGS sequence"/>
</dbReference>
<feature type="compositionally biased region" description="Acidic residues" evidence="1">
    <location>
        <begin position="355"/>
        <end position="366"/>
    </location>
</feature>
<feature type="transmembrane region" description="Helical" evidence="2">
    <location>
        <begin position="608"/>
        <end position="627"/>
    </location>
</feature>
<feature type="transmembrane region" description="Helical" evidence="2">
    <location>
        <begin position="735"/>
        <end position="755"/>
    </location>
</feature>
<proteinExistence type="predicted"/>
<gene>
    <name evidence="3" type="ORF">CCMP2556_LOCUS53789</name>
</gene>
<keyword evidence="4" id="KW-1185">Reference proteome</keyword>
<dbReference type="InterPro" id="IPR016024">
    <property type="entry name" value="ARM-type_fold"/>
</dbReference>
<reference evidence="3 4" key="1">
    <citation type="submission" date="2024-02" db="EMBL/GenBank/DDBJ databases">
        <authorList>
            <person name="Chen Y."/>
            <person name="Shah S."/>
            <person name="Dougan E. K."/>
            <person name="Thang M."/>
            <person name="Chan C."/>
        </authorList>
    </citation>
    <scope>NUCLEOTIDE SEQUENCE [LARGE SCALE GENOMIC DNA]</scope>
</reference>
<feature type="transmembrane region" description="Helical" evidence="2">
    <location>
        <begin position="555"/>
        <end position="573"/>
    </location>
</feature>
<keyword evidence="2" id="KW-0472">Membrane</keyword>
<keyword evidence="2" id="KW-0812">Transmembrane</keyword>
<dbReference type="EMBL" id="CAXAMN010028317">
    <property type="protein sequence ID" value="CAK9116117.1"/>
    <property type="molecule type" value="Genomic_DNA"/>
</dbReference>